<dbReference type="Proteomes" id="UP000027725">
    <property type="component" value="Unassembled WGS sequence"/>
</dbReference>
<reference evidence="1 2" key="1">
    <citation type="submission" date="2014-03" db="EMBL/GenBank/DDBJ databases">
        <title>The draft genome sequence of Thioclava dalianensis DLFJ1-1.</title>
        <authorList>
            <person name="Lai Q."/>
            <person name="Shao Z."/>
        </authorList>
    </citation>
    <scope>NUCLEOTIDE SEQUENCE [LARGE SCALE GENOMIC DNA]</scope>
    <source>
        <strain evidence="1 2">DLFJ1-1</strain>
    </source>
</reference>
<dbReference type="InterPro" id="IPR008792">
    <property type="entry name" value="PQQD"/>
</dbReference>
<dbReference type="Pfam" id="PF05402">
    <property type="entry name" value="PqqD"/>
    <property type="match status" value="1"/>
</dbReference>
<sequence length="93" mass="10104">MLDQDIQGYRPAKDCVVCSYGDGLAVLDMRSNQYFSLDAVGAVVWEVIARAGNRDEMITAVTEAYDVTPEVCAADIAALLSELHAQNLIEPVQ</sequence>
<dbReference type="EMBL" id="JHEH01000002">
    <property type="protein sequence ID" value="KEP71393.1"/>
    <property type="molecule type" value="Genomic_DNA"/>
</dbReference>
<gene>
    <name evidence="1" type="ORF">DL1_07335</name>
</gene>
<evidence type="ECO:0000313" key="1">
    <source>
        <dbReference type="EMBL" id="KEP71393.1"/>
    </source>
</evidence>
<dbReference type="eggNOG" id="ENOG5033BC0">
    <property type="taxonomic scope" value="Bacteria"/>
</dbReference>
<comment type="caution">
    <text evidence="1">The sequence shown here is derived from an EMBL/GenBank/DDBJ whole genome shotgun (WGS) entry which is preliminary data.</text>
</comment>
<dbReference type="Gene3D" id="1.10.10.1150">
    <property type="entry name" value="Coenzyme PQQ synthesis protein D (PqqD)"/>
    <property type="match status" value="1"/>
</dbReference>
<protein>
    <submittedName>
        <fullName evidence="1">Hydrogenase expression protein HypA</fullName>
    </submittedName>
</protein>
<dbReference type="RefSeq" id="WP_051693260.1">
    <property type="nucleotide sequence ID" value="NZ_FOVB01000001.1"/>
</dbReference>
<dbReference type="AlphaFoldDB" id="A0A074TR02"/>
<accession>A0A074TR02</accession>
<evidence type="ECO:0000313" key="2">
    <source>
        <dbReference type="Proteomes" id="UP000027725"/>
    </source>
</evidence>
<dbReference type="InterPro" id="IPR041881">
    <property type="entry name" value="PqqD_sf"/>
</dbReference>
<proteinExistence type="predicted"/>
<organism evidence="1 2">
    <name type="scientific">Thioclava dalianensis</name>
    <dbReference type="NCBI Taxonomy" id="1185766"/>
    <lineage>
        <taxon>Bacteria</taxon>
        <taxon>Pseudomonadati</taxon>
        <taxon>Pseudomonadota</taxon>
        <taxon>Alphaproteobacteria</taxon>
        <taxon>Rhodobacterales</taxon>
        <taxon>Paracoccaceae</taxon>
        <taxon>Thioclava</taxon>
    </lineage>
</organism>
<keyword evidence="2" id="KW-1185">Reference proteome</keyword>
<dbReference type="STRING" id="1185766.SAMN05216224_101313"/>
<name>A0A074TR02_9RHOB</name>